<dbReference type="PANTHER" id="PTHR35094:SF7">
    <property type="entry name" value="LEUCINE-RICH REPEAT EXTENSIN-LIKE PROTEIN 2"/>
    <property type="match status" value="1"/>
</dbReference>
<sequence>MNPQMLLMALLLFFILFAVPSCAIVTNNLDQALVPQEPDTGIKCESCPCVNPCALLPPPPPPPPKSSYCPPLPPPPPRFIYVTGVPGNFYVTDSYDNWNFYSAATQNAVAKLLLLAGFGALLFVII</sequence>
<dbReference type="STRING" id="3983.A0A2C9WD99"/>
<comment type="caution">
    <text evidence="3">The sequence shown here is derived from an EMBL/GenBank/DDBJ whole genome shotgun (WGS) entry which is preliminary data.</text>
</comment>
<name>A0A2C9WD99_MANES</name>
<reference evidence="4" key="1">
    <citation type="journal article" date="2016" name="Nat. Biotechnol.">
        <title>Sequencing wild and cultivated cassava and related species reveals extensive interspecific hybridization and genetic diversity.</title>
        <authorList>
            <person name="Bredeson J.V."/>
            <person name="Lyons J.B."/>
            <person name="Prochnik S.E."/>
            <person name="Wu G.A."/>
            <person name="Ha C.M."/>
            <person name="Edsinger-Gonzales E."/>
            <person name="Grimwood J."/>
            <person name="Schmutz J."/>
            <person name="Rabbi I.Y."/>
            <person name="Egesi C."/>
            <person name="Nauluvula P."/>
            <person name="Lebot V."/>
            <person name="Ndunguru J."/>
            <person name="Mkamilo G."/>
            <person name="Bart R.S."/>
            <person name="Setter T.L."/>
            <person name="Gleadow R.M."/>
            <person name="Kulakow P."/>
            <person name="Ferguson M.E."/>
            <person name="Rounsley S."/>
            <person name="Rokhsar D.S."/>
        </authorList>
    </citation>
    <scope>NUCLEOTIDE SEQUENCE [LARGE SCALE GENOMIC DNA]</scope>
    <source>
        <strain evidence="4">cv. AM560-2</strain>
    </source>
</reference>
<keyword evidence="1" id="KW-1133">Transmembrane helix</keyword>
<dbReference type="AlphaFoldDB" id="A0A2C9WD99"/>
<keyword evidence="2" id="KW-0732">Signal</keyword>
<organism evidence="3 4">
    <name type="scientific">Manihot esculenta</name>
    <name type="common">Cassava</name>
    <name type="synonym">Jatropha manihot</name>
    <dbReference type="NCBI Taxonomy" id="3983"/>
    <lineage>
        <taxon>Eukaryota</taxon>
        <taxon>Viridiplantae</taxon>
        <taxon>Streptophyta</taxon>
        <taxon>Embryophyta</taxon>
        <taxon>Tracheophyta</taxon>
        <taxon>Spermatophyta</taxon>
        <taxon>Magnoliopsida</taxon>
        <taxon>eudicotyledons</taxon>
        <taxon>Gunneridae</taxon>
        <taxon>Pentapetalae</taxon>
        <taxon>rosids</taxon>
        <taxon>fabids</taxon>
        <taxon>Malpighiales</taxon>
        <taxon>Euphorbiaceae</taxon>
        <taxon>Crotonoideae</taxon>
        <taxon>Manihoteae</taxon>
        <taxon>Manihot</taxon>
    </lineage>
</organism>
<dbReference type="PANTHER" id="PTHR35094">
    <property type="entry name" value="LEUCINE-RICH REPEAT EXTENSIN-LIKE PROTEIN 2"/>
    <property type="match status" value="1"/>
</dbReference>
<accession>A0A2C9WD99</accession>
<evidence type="ECO:0008006" key="5">
    <source>
        <dbReference type="Google" id="ProtNLM"/>
    </source>
</evidence>
<evidence type="ECO:0000313" key="3">
    <source>
        <dbReference type="EMBL" id="OAY57148.1"/>
    </source>
</evidence>
<evidence type="ECO:0000256" key="2">
    <source>
        <dbReference type="SAM" id="SignalP"/>
    </source>
</evidence>
<dbReference type="OrthoDB" id="1302077at2759"/>
<feature type="signal peptide" evidence="2">
    <location>
        <begin position="1"/>
        <end position="23"/>
    </location>
</feature>
<gene>
    <name evidence="3" type="ORF">MANES_02G074700v8</name>
</gene>
<feature type="chain" id="PRO_5012135337" description="4Fe-4S ferredoxin-type domain-containing protein" evidence="2">
    <location>
        <begin position="24"/>
        <end position="126"/>
    </location>
</feature>
<dbReference type="Gramene" id="Manes.02G074700.1.v8.1">
    <property type="protein sequence ID" value="Manes.02G074700.1.v8.1.CDS.1"/>
    <property type="gene ID" value="Manes.02G074700.v8.1"/>
</dbReference>
<keyword evidence="1" id="KW-0812">Transmembrane</keyword>
<keyword evidence="4" id="KW-1185">Reference proteome</keyword>
<dbReference type="EMBL" id="CM004388">
    <property type="protein sequence ID" value="OAY57148.1"/>
    <property type="molecule type" value="Genomic_DNA"/>
</dbReference>
<dbReference type="Proteomes" id="UP000091857">
    <property type="component" value="Chromosome 2"/>
</dbReference>
<evidence type="ECO:0000256" key="1">
    <source>
        <dbReference type="SAM" id="Phobius"/>
    </source>
</evidence>
<keyword evidence="1" id="KW-0472">Membrane</keyword>
<proteinExistence type="predicted"/>
<protein>
    <recommendedName>
        <fullName evidence="5">4Fe-4S ferredoxin-type domain-containing protein</fullName>
    </recommendedName>
</protein>
<feature type="transmembrane region" description="Helical" evidence="1">
    <location>
        <begin position="108"/>
        <end position="125"/>
    </location>
</feature>
<evidence type="ECO:0000313" key="4">
    <source>
        <dbReference type="Proteomes" id="UP000091857"/>
    </source>
</evidence>